<name>K6Y8Q5_9ALTE</name>
<feature type="domain" description="ORC1/DEAH AAA+ ATPase" evidence="1">
    <location>
        <begin position="126"/>
        <end position="275"/>
    </location>
</feature>
<dbReference type="STRING" id="493475.GARC_3333"/>
<proteinExistence type="predicted"/>
<evidence type="ECO:0000313" key="2">
    <source>
        <dbReference type="EMBL" id="GAC20291.1"/>
    </source>
</evidence>
<dbReference type="AlphaFoldDB" id="K6Y8Q5"/>
<dbReference type="InterPro" id="IPR027417">
    <property type="entry name" value="P-loop_NTPase"/>
</dbReference>
<evidence type="ECO:0000259" key="1">
    <source>
        <dbReference type="Pfam" id="PF13401"/>
    </source>
</evidence>
<dbReference type="RefSeq" id="WP_007622071.1">
    <property type="nucleotide sequence ID" value="NZ_BAEO01000051.1"/>
</dbReference>
<accession>K6Y8Q5</accession>
<dbReference type="InterPro" id="IPR049945">
    <property type="entry name" value="AAA_22"/>
</dbReference>
<keyword evidence="3" id="KW-1185">Reference proteome</keyword>
<organism evidence="2 3">
    <name type="scientific">Paraglaciecola arctica BSs20135</name>
    <dbReference type="NCBI Taxonomy" id="493475"/>
    <lineage>
        <taxon>Bacteria</taxon>
        <taxon>Pseudomonadati</taxon>
        <taxon>Pseudomonadota</taxon>
        <taxon>Gammaproteobacteria</taxon>
        <taxon>Alteromonadales</taxon>
        <taxon>Alteromonadaceae</taxon>
        <taxon>Paraglaciecola</taxon>
    </lineage>
</organism>
<gene>
    <name evidence="2" type="ORF">GARC_3333</name>
</gene>
<dbReference type="SUPFAM" id="SSF52540">
    <property type="entry name" value="P-loop containing nucleoside triphosphate hydrolases"/>
    <property type="match status" value="1"/>
</dbReference>
<dbReference type="eggNOG" id="COG2842">
    <property type="taxonomic scope" value="Bacteria"/>
</dbReference>
<dbReference type="EMBL" id="BAEO01000051">
    <property type="protein sequence ID" value="GAC20291.1"/>
    <property type="molecule type" value="Genomic_DNA"/>
</dbReference>
<evidence type="ECO:0000313" key="3">
    <source>
        <dbReference type="Proteomes" id="UP000006327"/>
    </source>
</evidence>
<dbReference type="OrthoDB" id="5593847at2"/>
<dbReference type="Proteomes" id="UP000006327">
    <property type="component" value="Unassembled WGS sequence"/>
</dbReference>
<sequence length="437" mass="49490">MTLRSKKSQWVSPTARNPLVAKLNLIRDKQVFMSQVELRPDRKNRQFNLYGVDARERKRIFSYEFYEPSDFTWEIYNAISEMLEFGYRYKNIAYPSFYADMNKAALGGEKRVEGKIEADKKIDIAGCIIGPSGLGKSEAVNRIIDLIPATILHPASDTAYQKSFLQIPCIKADLNARSTLTVLRNILLAIDEKAGTTYYEDNPLRKGEGHLIAAVANACWQHGIGLVILDEGQMLITESGKTSGKDSPNAKFLQSLFNALKVPILLIGTPELEDFLSCNAHTLRRYKKDADITLDNYPQDSDYWEELVITIIQQYVFCREVVLTSAYLRQIHVYTAGNYSALQIYCKALIDHVEESNITCLSKKLLKDVYELKKSVLNKLTRFHNKPIQEISLKVPLQALKHAKKAVPVPNDKNPDSVALKQSKELGRAAHDLFRKG</sequence>
<dbReference type="Pfam" id="PF13401">
    <property type="entry name" value="AAA_22"/>
    <property type="match status" value="1"/>
</dbReference>
<protein>
    <recommendedName>
        <fullName evidence="1">ORC1/DEAH AAA+ ATPase domain-containing protein</fullName>
    </recommendedName>
</protein>
<dbReference type="GO" id="GO:0016887">
    <property type="term" value="F:ATP hydrolysis activity"/>
    <property type="evidence" value="ECO:0007669"/>
    <property type="project" value="InterPro"/>
</dbReference>
<comment type="caution">
    <text evidence="2">The sequence shown here is derived from an EMBL/GenBank/DDBJ whole genome shotgun (WGS) entry which is preliminary data.</text>
</comment>
<reference evidence="2 3" key="1">
    <citation type="journal article" date="2017" name="Antonie Van Leeuwenhoek">
        <title>Rhizobium rhizosphaerae sp. nov., a novel species isolated from rice rhizosphere.</title>
        <authorList>
            <person name="Zhao J.J."/>
            <person name="Zhang J."/>
            <person name="Zhang R.J."/>
            <person name="Zhang C.W."/>
            <person name="Yin H.Q."/>
            <person name="Zhang X.X."/>
        </authorList>
    </citation>
    <scope>NUCLEOTIDE SEQUENCE [LARGE SCALE GENOMIC DNA]</scope>
    <source>
        <strain evidence="2 3">BSs20135</strain>
    </source>
</reference>